<evidence type="ECO:0000256" key="1">
    <source>
        <dbReference type="ARBA" id="ARBA00007387"/>
    </source>
</evidence>
<evidence type="ECO:0000313" key="7">
    <source>
        <dbReference type="EMBL" id="GMR56896.1"/>
    </source>
</evidence>
<comment type="subcellular location">
    <subcellularLocation>
        <location evidence="6">Nucleus outer membrane</location>
        <topology evidence="6">Single-pass membrane protein</topology>
    </subcellularLocation>
</comment>
<dbReference type="Proteomes" id="UP001328107">
    <property type="component" value="Unassembled WGS sequence"/>
</dbReference>
<name>A0AAN5IBQ2_9BILA</name>
<evidence type="ECO:0000256" key="2">
    <source>
        <dbReference type="ARBA" id="ARBA00022692"/>
    </source>
</evidence>
<evidence type="ECO:0000256" key="5">
    <source>
        <dbReference type="ARBA" id="ARBA00023242"/>
    </source>
</evidence>
<dbReference type="PANTHER" id="PTHR12265">
    <property type="entry name" value="TRANSMEMBRANE PROTEIN 53"/>
    <property type="match status" value="1"/>
</dbReference>
<gene>
    <name evidence="7" type="ORF">PMAYCL1PPCAC_27091</name>
</gene>
<dbReference type="GO" id="GO:0005640">
    <property type="term" value="C:nuclear outer membrane"/>
    <property type="evidence" value="ECO:0007669"/>
    <property type="project" value="UniProtKB-SubCell"/>
</dbReference>
<dbReference type="InterPro" id="IPR008547">
    <property type="entry name" value="DUF829_TMEM53"/>
</dbReference>
<dbReference type="PANTHER" id="PTHR12265:SF30">
    <property type="entry name" value="TRANSMEMBRANE PROTEIN 53"/>
    <property type="match status" value="1"/>
</dbReference>
<keyword evidence="4" id="KW-0472">Membrane</keyword>
<protein>
    <submittedName>
        <fullName evidence="7">Uncharacterized protein</fullName>
    </submittedName>
</protein>
<feature type="non-terminal residue" evidence="7">
    <location>
        <position position="1"/>
    </location>
</feature>
<evidence type="ECO:0000256" key="4">
    <source>
        <dbReference type="ARBA" id="ARBA00023136"/>
    </source>
</evidence>
<organism evidence="7 8">
    <name type="scientific">Pristionchus mayeri</name>
    <dbReference type="NCBI Taxonomy" id="1317129"/>
    <lineage>
        <taxon>Eukaryota</taxon>
        <taxon>Metazoa</taxon>
        <taxon>Ecdysozoa</taxon>
        <taxon>Nematoda</taxon>
        <taxon>Chromadorea</taxon>
        <taxon>Rhabditida</taxon>
        <taxon>Rhabditina</taxon>
        <taxon>Diplogasteromorpha</taxon>
        <taxon>Diplogasteroidea</taxon>
        <taxon>Neodiplogasteridae</taxon>
        <taxon>Pristionchus</taxon>
    </lineage>
</organism>
<sequence>NQAVFSRSTSLGSFSRLNNSHCVLMFGWAGADDKSVKKYADLYANRGLDSIRFIADIKAFSPKGLQGMRDVDNVFPLLDEVQHRRYIMHILSMNGAYALVALLHHKKYSNLFTKTDGVVWDSCPIDDKLMPYLFAYNRIFDNDHKKTLESGSISDRFAFLAGKTVLLSSTVMEAMRQVIHVASGGKQAEVHPYFYLRDHSQLPLRHTFLYSRPDSVCQMPSIRRFHEYLSEQRKMEVEATCFADSPHVRHLLVYPEEYNQGINGILSDVDRIDHP</sequence>
<proteinExistence type="inferred from homology"/>
<keyword evidence="5" id="KW-0539">Nucleus</keyword>
<keyword evidence="3" id="KW-1133">Transmembrane helix</keyword>
<dbReference type="EMBL" id="BTRK01000006">
    <property type="protein sequence ID" value="GMR56896.1"/>
    <property type="molecule type" value="Genomic_DNA"/>
</dbReference>
<keyword evidence="8" id="KW-1185">Reference proteome</keyword>
<reference evidence="8" key="1">
    <citation type="submission" date="2022-10" db="EMBL/GenBank/DDBJ databases">
        <title>Genome assembly of Pristionchus species.</title>
        <authorList>
            <person name="Yoshida K."/>
            <person name="Sommer R.J."/>
        </authorList>
    </citation>
    <scope>NUCLEOTIDE SEQUENCE [LARGE SCALE GENOMIC DNA]</scope>
    <source>
        <strain evidence="8">RS5460</strain>
    </source>
</reference>
<dbReference type="SUPFAM" id="SSF53474">
    <property type="entry name" value="alpha/beta-Hydrolases"/>
    <property type="match status" value="1"/>
</dbReference>
<comment type="caution">
    <text evidence="7">The sequence shown here is derived from an EMBL/GenBank/DDBJ whole genome shotgun (WGS) entry which is preliminary data.</text>
</comment>
<comment type="similarity">
    <text evidence="1">Belongs to the TMEM53 family.</text>
</comment>
<evidence type="ECO:0000256" key="6">
    <source>
        <dbReference type="ARBA" id="ARBA00034303"/>
    </source>
</evidence>
<accession>A0AAN5IBQ2</accession>
<evidence type="ECO:0000313" key="8">
    <source>
        <dbReference type="Proteomes" id="UP001328107"/>
    </source>
</evidence>
<dbReference type="InterPro" id="IPR029058">
    <property type="entry name" value="AB_hydrolase_fold"/>
</dbReference>
<dbReference type="Pfam" id="PF05705">
    <property type="entry name" value="DUF829"/>
    <property type="match status" value="1"/>
</dbReference>
<feature type="non-terminal residue" evidence="7">
    <location>
        <position position="275"/>
    </location>
</feature>
<evidence type="ECO:0000256" key="3">
    <source>
        <dbReference type="ARBA" id="ARBA00022989"/>
    </source>
</evidence>
<dbReference type="AlphaFoldDB" id="A0AAN5IBQ2"/>
<keyword evidence="2" id="KW-0812">Transmembrane</keyword>